<evidence type="ECO:0000256" key="1">
    <source>
        <dbReference type="SAM" id="MobiDB-lite"/>
    </source>
</evidence>
<dbReference type="PATRIC" id="fig|1581420.6.peg.48"/>
<organism evidence="2 3">
    <name type="scientific">Aurantiacibacter luteus</name>
    <dbReference type="NCBI Taxonomy" id="1581420"/>
    <lineage>
        <taxon>Bacteria</taxon>
        <taxon>Pseudomonadati</taxon>
        <taxon>Pseudomonadota</taxon>
        <taxon>Alphaproteobacteria</taxon>
        <taxon>Sphingomonadales</taxon>
        <taxon>Erythrobacteraceae</taxon>
        <taxon>Aurantiacibacter</taxon>
    </lineage>
</organism>
<dbReference type="Proteomes" id="UP000053464">
    <property type="component" value="Unassembled WGS sequence"/>
</dbReference>
<accession>A0A0G9N0A5</accession>
<name>A0A0G9N0A5_9SPHN</name>
<protein>
    <submittedName>
        <fullName evidence="2">Uncharacterized protein</fullName>
    </submittedName>
</protein>
<feature type="region of interest" description="Disordered" evidence="1">
    <location>
        <begin position="1"/>
        <end position="106"/>
    </location>
</feature>
<dbReference type="AlphaFoldDB" id="A0A0G9N0A5"/>
<sequence length="106" mass="11678">MARSAAYRRAAGGYPAPACAPAGRRAQRSCRDPSRCAGWAAGASRSPRGQRPAHPRERRSRPTPARPAPRHRAPRPPPVVRRRLYRACPRRSASPSPRRARRQASA</sequence>
<feature type="compositionally biased region" description="Basic residues" evidence="1">
    <location>
        <begin position="68"/>
        <end position="89"/>
    </location>
</feature>
<feature type="compositionally biased region" description="Low complexity" evidence="1">
    <location>
        <begin position="1"/>
        <end position="24"/>
    </location>
</feature>
<evidence type="ECO:0000313" key="3">
    <source>
        <dbReference type="Proteomes" id="UP000053464"/>
    </source>
</evidence>
<dbReference type="EMBL" id="LBHB01000001">
    <property type="protein sequence ID" value="KLE34973.1"/>
    <property type="molecule type" value="Genomic_DNA"/>
</dbReference>
<proteinExistence type="predicted"/>
<feature type="compositionally biased region" description="Basic residues" evidence="1">
    <location>
        <begin position="51"/>
        <end position="61"/>
    </location>
</feature>
<evidence type="ECO:0000313" key="2">
    <source>
        <dbReference type="EMBL" id="KLE34973.1"/>
    </source>
</evidence>
<comment type="caution">
    <text evidence="2">The sequence shown here is derived from an EMBL/GenBank/DDBJ whole genome shotgun (WGS) entry which is preliminary data.</text>
</comment>
<gene>
    <name evidence="2" type="ORF">AAW00_00230</name>
</gene>
<keyword evidence="3" id="KW-1185">Reference proteome</keyword>
<reference evidence="2 3" key="1">
    <citation type="submission" date="2015-04" db="EMBL/GenBank/DDBJ databases">
        <title>The draft genome sequence of Erythrobacter luteus KA37.</title>
        <authorList>
            <person name="Zhuang L."/>
            <person name="Liu Y."/>
            <person name="Shao Z."/>
        </authorList>
    </citation>
    <scope>NUCLEOTIDE SEQUENCE [LARGE SCALE GENOMIC DNA]</scope>
    <source>
        <strain evidence="2 3">KA37</strain>
    </source>
</reference>